<reference evidence="1" key="1">
    <citation type="journal article" date="2023" name="Mol. Biol. Evol.">
        <title>Third-Generation Sequencing Reveals the Adaptive Role of the Epigenome in Three Deep-Sea Polychaetes.</title>
        <authorList>
            <person name="Perez M."/>
            <person name="Aroh O."/>
            <person name="Sun Y."/>
            <person name="Lan Y."/>
            <person name="Juniper S.K."/>
            <person name="Young C.R."/>
            <person name="Angers B."/>
            <person name="Qian P.Y."/>
        </authorList>
    </citation>
    <scope>NUCLEOTIDE SEQUENCE</scope>
    <source>
        <strain evidence="1">R07B-5</strain>
    </source>
</reference>
<organism evidence="1 2">
    <name type="scientific">Ridgeia piscesae</name>
    <name type="common">Tubeworm</name>
    <dbReference type="NCBI Taxonomy" id="27915"/>
    <lineage>
        <taxon>Eukaryota</taxon>
        <taxon>Metazoa</taxon>
        <taxon>Spiralia</taxon>
        <taxon>Lophotrochozoa</taxon>
        <taxon>Annelida</taxon>
        <taxon>Polychaeta</taxon>
        <taxon>Sedentaria</taxon>
        <taxon>Canalipalpata</taxon>
        <taxon>Sabellida</taxon>
        <taxon>Siboglinidae</taxon>
        <taxon>Ridgeia</taxon>
    </lineage>
</organism>
<name>A0AAD9KN38_RIDPI</name>
<dbReference type="EMBL" id="JAODUO010000853">
    <property type="protein sequence ID" value="KAK2173715.1"/>
    <property type="molecule type" value="Genomic_DNA"/>
</dbReference>
<sequence>MHGHHKHNETSCRTEETRYFTLKECASAVHPAHNLISDRQYTVLATVQFPNIHSIVAIHEAPSSVSAILSSCASHKKKPPVLSTSAL</sequence>
<dbReference type="Proteomes" id="UP001209878">
    <property type="component" value="Unassembled WGS sequence"/>
</dbReference>
<proteinExistence type="predicted"/>
<keyword evidence="2" id="KW-1185">Reference proteome</keyword>
<evidence type="ECO:0000313" key="2">
    <source>
        <dbReference type="Proteomes" id="UP001209878"/>
    </source>
</evidence>
<accession>A0AAD9KN38</accession>
<gene>
    <name evidence="1" type="ORF">NP493_854g01046</name>
</gene>
<protein>
    <submittedName>
        <fullName evidence="1">Uncharacterized protein</fullName>
    </submittedName>
</protein>
<comment type="caution">
    <text evidence="1">The sequence shown here is derived from an EMBL/GenBank/DDBJ whole genome shotgun (WGS) entry which is preliminary data.</text>
</comment>
<evidence type="ECO:0000313" key="1">
    <source>
        <dbReference type="EMBL" id="KAK2173715.1"/>
    </source>
</evidence>
<dbReference type="AlphaFoldDB" id="A0AAD9KN38"/>